<evidence type="ECO:0000313" key="2">
    <source>
        <dbReference type="EMBL" id="SFD35533.1"/>
    </source>
</evidence>
<dbReference type="EMBL" id="FOME01000004">
    <property type="protein sequence ID" value="SFD35533.1"/>
    <property type="molecule type" value="Genomic_DNA"/>
</dbReference>
<reference evidence="3 4" key="1">
    <citation type="submission" date="2016-10" db="EMBL/GenBank/DDBJ databases">
        <authorList>
            <person name="Varghese N."/>
            <person name="Submissions S."/>
        </authorList>
    </citation>
    <scope>NUCLEOTIDE SEQUENCE [LARGE SCALE GENOMIC DNA]</scope>
    <source>
        <strain evidence="4">ATCC 20501</strain>
        <strain evidence="2 3">CGMCC 4.3529</strain>
    </source>
</reference>
<evidence type="ECO:0000313" key="4">
    <source>
        <dbReference type="Proteomes" id="UP000236729"/>
    </source>
</evidence>
<proteinExistence type="predicted"/>
<dbReference type="SUPFAM" id="SSF51230">
    <property type="entry name" value="Single hybrid motif"/>
    <property type="match status" value="1"/>
</dbReference>
<evidence type="ECO:0000313" key="1">
    <source>
        <dbReference type="EMBL" id="SEG92180.1"/>
    </source>
</evidence>
<evidence type="ECO:0008006" key="5">
    <source>
        <dbReference type="Google" id="ProtNLM"/>
    </source>
</evidence>
<sequence length="81" mass="8439">MTELLFPALGRRPAGRSPVRGVLVRWLAADGSAVHVGDRLAEVRSAGDLVGWVPALATGTLWHQVRAGEVLCAGAVVGLID</sequence>
<evidence type="ECO:0000313" key="3">
    <source>
        <dbReference type="Proteomes" id="UP000199690"/>
    </source>
</evidence>
<reference evidence="1" key="2">
    <citation type="submission" date="2016-10" db="EMBL/GenBank/DDBJ databases">
        <authorList>
            <person name="de Groot N.N."/>
        </authorList>
    </citation>
    <scope>NUCLEOTIDE SEQUENCE [LARGE SCALE GENOMIC DNA]</scope>
    <source>
        <strain evidence="1">ATCC 20501</strain>
    </source>
</reference>
<dbReference type="Gene3D" id="2.40.50.100">
    <property type="match status" value="1"/>
</dbReference>
<accession>A0A1I1RVG2</accession>
<dbReference type="SMR" id="A0A1H6E3G6"/>
<dbReference type="RefSeq" id="WP_093149881.1">
    <property type="nucleotide sequence ID" value="NZ_FNVB01000009.1"/>
</dbReference>
<dbReference type="Proteomes" id="UP000199690">
    <property type="component" value="Unassembled WGS sequence"/>
</dbReference>
<dbReference type="Proteomes" id="UP000236729">
    <property type="component" value="Unassembled WGS sequence"/>
</dbReference>
<accession>A0A1H6E3G6</accession>
<dbReference type="EMBL" id="FNVB01000009">
    <property type="protein sequence ID" value="SEG92180.1"/>
    <property type="molecule type" value="Genomic_DNA"/>
</dbReference>
<dbReference type="InterPro" id="IPR011053">
    <property type="entry name" value="Single_hybrid_motif"/>
</dbReference>
<protein>
    <recommendedName>
        <fullName evidence="5">Biotin-requiring enzyme</fullName>
    </recommendedName>
</protein>
<keyword evidence="3" id="KW-1185">Reference proteome</keyword>
<gene>
    <name evidence="1" type="ORF">SAMN02982929_05490</name>
    <name evidence="2" type="ORF">SAMN05216506_10419</name>
</gene>
<name>A0A1H6E3G6_9PSEU</name>
<organism evidence="1 4">
    <name type="scientific">Saccharopolyspora kobensis</name>
    <dbReference type="NCBI Taxonomy" id="146035"/>
    <lineage>
        <taxon>Bacteria</taxon>
        <taxon>Bacillati</taxon>
        <taxon>Actinomycetota</taxon>
        <taxon>Actinomycetes</taxon>
        <taxon>Pseudonocardiales</taxon>
        <taxon>Pseudonocardiaceae</taxon>
        <taxon>Saccharopolyspora</taxon>
    </lineage>
</organism>
<dbReference type="AlphaFoldDB" id="A0A1H6E3G6"/>